<keyword evidence="2" id="KW-1185">Reference proteome</keyword>
<comment type="caution">
    <text evidence="1">The sequence shown here is derived from an EMBL/GenBank/DDBJ whole genome shotgun (WGS) entry which is preliminary data.</text>
</comment>
<feature type="non-terminal residue" evidence="1">
    <location>
        <position position="154"/>
    </location>
</feature>
<evidence type="ECO:0000313" key="2">
    <source>
        <dbReference type="Proteomes" id="UP000696485"/>
    </source>
</evidence>
<feature type="non-terminal residue" evidence="1">
    <location>
        <position position="1"/>
    </location>
</feature>
<dbReference type="Proteomes" id="UP000696485">
    <property type="component" value="Unassembled WGS sequence"/>
</dbReference>
<evidence type="ECO:0000313" key="1">
    <source>
        <dbReference type="EMBL" id="KAF9328544.1"/>
    </source>
</evidence>
<organism evidence="1 2">
    <name type="scientific">Podila minutissima</name>
    <dbReference type="NCBI Taxonomy" id="64525"/>
    <lineage>
        <taxon>Eukaryota</taxon>
        <taxon>Fungi</taxon>
        <taxon>Fungi incertae sedis</taxon>
        <taxon>Mucoromycota</taxon>
        <taxon>Mortierellomycotina</taxon>
        <taxon>Mortierellomycetes</taxon>
        <taxon>Mortierellales</taxon>
        <taxon>Mortierellaceae</taxon>
        <taxon>Podila</taxon>
    </lineage>
</organism>
<protein>
    <submittedName>
        <fullName evidence="1">Uncharacterized protein</fullName>
    </submittedName>
</protein>
<reference evidence="1" key="1">
    <citation type="journal article" date="2020" name="Fungal Divers.">
        <title>Resolving the Mortierellaceae phylogeny through synthesis of multi-gene phylogenetics and phylogenomics.</title>
        <authorList>
            <person name="Vandepol N."/>
            <person name="Liber J."/>
            <person name="Desiro A."/>
            <person name="Na H."/>
            <person name="Kennedy M."/>
            <person name="Barry K."/>
            <person name="Grigoriev I.V."/>
            <person name="Miller A.N."/>
            <person name="O'Donnell K."/>
            <person name="Stajich J.E."/>
            <person name="Bonito G."/>
        </authorList>
    </citation>
    <scope>NUCLEOTIDE SEQUENCE</scope>
    <source>
        <strain evidence="1">NVP1</strain>
    </source>
</reference>
<proteinExistence type="predicted"/>
<gene>
    <name evidence="1" type="ORF">BG006_008290</name>
</gene>
<dbReference type="EMBL" id="JAAAUY010000554">
    <property type="protein sequence ID" value="KAF9328544.1"/>
    <property type="molecule type" value="Genomic_DNA"/>
</dbReference>
<accession>A0A9P5SGC3</accession>
<dbReference type="AlphaFoldDB" id="A0A9P5SGC3"/>
<name>A0A9P5SGC3_9FUNG</name>
<sequence>ATLPHTLEEETESSQSIGTWDVQHDINALQSDEQIMAFLTKKRNTVKKSMKKKLQYAITKDIDLDFDDEYIQLEANIAKTEKQILAYNNTITDIDTTQTNVTFNKKSSAHHAKLVLELEKLKTPPTWEECEALFLEVIMDKNARIKSYENYYTR</sequence>